<name>A0A0K2VQQ3_MESPL</name>
<gene>
    <name evidence="7" type="ORF">MPL1032_130275</name>
</gene>
<dbReference type="PANTHER" id="PTHR43350:SF19">
    <property type="entry name" value="D-GULOSIDE 3-DEHYDROGENASE"/>
    <property type="match status" value="1"/>
</dbReference>
<keyword evidence="3" id="KW-0479">Metal-binding</keyword>
<dbReference type="InterPro" id="IPR036291">
    <property type="entry name" value="NAD(P)-bd_dom_sf"/>
</dbReference>
<dbReference type="PANTHER" id="PTHR43350">
    <property type="entry name" value="NAD-DEPENDENT ALCOHOL DEHYDROGENASE"/>
    <property type="match status" value="1"/>
</dbReference>
<dbReference type="InterPro" id="IPR013149">
    <property type="entry name" value="ADH-like_C"/>
</dbReference>
<dbReference type="Pfam" id="PF00107">
    <property type="entry name" value="ADH_zinc_N"/>
    <property type="match status" value="1"/>
</dbReference>
<evidence type="ECO:0000313" key="8">
    <source>
        <dbReference type="Proteomes" id="UP000182888"/>
    </source>
</evidence>
<sequence length="333" mass="35779">MGSEIVFTGRRQFALEEYQDAPLGPTEVRGRTLATLISPGTELAWAETGNFPLRPGYAAVYEAEELGRDVRGISRGDKLLSMGAHRSTQQFDQRYVLKVPDGLAPGTAVLARLMGVSMTTLMTTAARPGDRVVITGAGPVGYLAAHLCRIAGYEVSVVEPDPRRNAQARESGLSVLTEMPVDDAGFAGTVALVIDCSGHEGAVLDGCKVVRKKGEVVLVGVPWKAHTGMLAHEILHAVFFRFVNLRSGWEWEVPVVGRDFVWEQLYEGYNNAQHTTMTGLAKALTWLARGHVPLAGLIRTFSPADPAAVYGGLLAREVAEPFAVLDWAAAGLG</sequence>
<feature type="domain" description="Alcohol dehydrogenase-like C-terminal" evidence="6">
    <location>
        <begin position="139"/>
        <end position="227"/>
    </location>
</feature>
<keyword evidence="5" id="KW-0560">Oxidoreductase</keyword>
<dbReference type="Proteomes" id="UP000182888">
    <property type="component" value="Unassembled WGS sequence"/>
</dbReference>
<dbReference type="AlphaFoldDB" id="A0A0K2VQQ3"/>
<evidence type="ECO:0000256" key="2">
    <source>
        <dbReference type="ARBA" id="ARBA00008072"/>
    </source>
</evidence>
<comment type="cofactor">
    <cofactor evidence="1">
        <name>Zn(2+)</name>
        <dbReference type="ChEBI" id="CHEBI:29105"/>
    </cofactor>
</comment>
<evidence type="ECO:0000259" key="6">
    <source>
        <dbReference type="Pfam" id="PF00107"/>
    </source>
</evidence>
<protein>
    <submittedName>
        <fullName evidence="7">Alcohol dehydrogenase zinc-binding domain-containing protein</fullName>
    </submittedName>
</protein>
<evidence type="ECO:0000256" key="5">
    <source>
        <dbReference type="ARBA" id="ARBA00023002"/>
    </source>
</evidence>
<reference evidence="8" key="1">
    <citation type="submission" date="2014-08" db="EMBL/GenBank/DDBJ databases">
        <authorList>
            <person name="Edwards T."/>
        </authorList>
    </citation>
    <scope>NUCLEOTIDE SEQUENCE [LARGE SCALE GENOMIC DNA]</scope>
</reference>
<accession>A0A0K2VQQ3</accession>
<evidence type="ECO:0000256" key="1">
    <source>
        <dbReference type="ARBA" id="ARBA00001947"/>
    </source>
</evidence>
<dbReference type="SUPFAM" id="SSF50129">
    <property type="entry name" value="GroES-like"/>
    <property type="match status" value="1"/>
</dbReference>
<keyword evidence="4" id="KW-0862">Zinc</keyword>
<evidence type="ECO:0000256" key="3">
    <source>
        <dbReference type="ARBA" id="ARBA00022723"/>
    </source>
</evidence>
<evidence type="ECO:0000313" key="7">
    <source>
        <dbReference type="EMBL" id="CDX51377.1"/>
    </source>
</evidence>
<dbReference type="GO" id="GO:0016491">
    <property type="term" value="F:oxidoreductase activity"/>
    <property type="evidence" value="ECO:0007669"/>
    <property type="project" value="UniProtKB-KW"/>
</dbReference>
<dbReference type="SUPFAM" id="SSF51735">
    <property type="entry name" value="NAD(P)-binding Rossmann-fold domains"/>
    <property type="match status" value="1"/>
</dbReference>
<dbReference type="GO" id="GO:0046872">
    <property type="term" value="F:metal ion binding"/>
    <property type="evidence" value="ECO:0007669"/>
    <property type="project" value="UniProtKB-KW"/>
</dbReference>
<evidence type="ECO:0000256" key="4">
    <source>
        <dbReference type="ARBA" id="ARBA00022833"/>
    </source>
</evidence>
<dbReference type="InterPro" id="IPR011032">
    <property type="entry name" value="GroES-like_sf"/>
</dbReference>
<comment type="similarity">
    <text evidence="2">Belongs to the zinc-containing alcohol dehydrogenase family.</text>
</comment>
<dbReference type="Gene3D" id="3.40.50.720">
    <property type="entry name" value="NAD(P)-binding Rossmann-like Domain"/>
    <property type="match status" value="1"/>
</dbReference>
<organism evidence="7 8">
    <name type="scientific">Mesorhizobium plurifarium</name>
    <dbReference type="NCBI Taxonomy" id="69974"/>
    <lineage>
        <taxon>Bacteria</taxon>
        <taxon>Pseudomonadati</taxon>
        <taxon>Pseudomonadota</taxon>
        <taxon>Alphaproteobacteria</taxon>
        <taxon>Hyphomicrobiales</taxon>
        <taxon>Phyllobacteriaceae</taxon>
        <taxon>Mesorhizobium</taxon>
    </lineage>
</organism>
<dbReference type="EMBL" id="CCND01000005">
    <property type="protein sequence ID" value="CDX51377.1"/>
    <property type="molecule type" value="Genomic_DNA"/>
</dbReference>
<proteinExistence type="inferred from homology"/>
<dbReference type="Gene3D" id="3.90.180.10">
    <property type="entry name" value="Medium-chain alcohol dehydrogenases, catalytic domain"/>
    <property type="match status" value="2"/>
</dbReference>